<dbReference type="EMBL" id="MCFA01000198">
    <property type="protein sequence ID" value="ORX99427.1"/>
    <property type="molecule type" value="Genomic_DNA"/>
</dbReference>
<evidence type="ECO:0000313" key="2">
    <source>
        <dbReference type="EMBL" id="ORX99427.1"/>
    </source>
</evidence>
<dbReference type="OrthoDB" id="432528at2759"/>
<gene>
    <name evidence="2" type="ORF">BCR34DRAFT_127070</name>
</gene>
<feature type="compositionally biased region" description="Low complexity" evidence="1">
    <location>
        <begin position="148"/>
        <end position="159"/>
    </location>
</feature>
<organism evidence="2 3">
    <name type="scientific">Clohesyomyces aquaticus</name>
    <dbReference type="NCBI Taxonomy" id="1231657"/>
    <lineage>
        <taxon>Eukaryota</taxon>
        <taxon>Fungi</taxon>
        <taxon>Dikarya</taxon>
        <taxon>Ascomycota</taxon>
        <taxon>Pezizomycotina</taxon>
        <taxon>Dothideomycetes</taxon>
        <taxon>Pleosporomycetidae</taxon>
        <taxon>Pleosporales</taxon>
        <taxon>Lindgomycetaceae</taxon>
        <taxon>Clohesyomyces</taxon>
    </lineage>
</organism>
<dbReference type="Gene3D" id="2.120.10.80">
    <property type="entry name" value="Kelch-type beta propeller"/>
    <property type="match status" value="1"/>
</dbReference>
<dbReference type="AlphaFoldDB" id="A0A1Y1YN10"/>
<dbReference type="Proteomes" id="UP000193144">
    <property type="component" value="Unassembled WGS sequence"/>
</dbReference>
<dbReference type="InterPro" id="IPR011043">
    <property type="entry name" value="Gal_Oxase/kelch_b-propeller"/>
</dbReference>
<name>A0A1Y1YN10_9PLEO</name>
<dbReference type="InterPro" id="IPR015915">
    <property type="entry name" value="Kelch-typ_b-propeller"/>
</dbReference>
<accession>A0A1Y1YN10</accession>
<proteinExistence type="predicted"/>
<protein>
    <submittedName>
        <fullName evidence="2">Uncharacterized protein</fullName>
    </submittedName>
</protein>
<feature type="region of interest" description="Disordered" evidence="1">
    <location>
        <begin position="18"/>
        <end position="71"/>
    </location>
</feature>
<keyword evidence="3" id="KW-1185">Reference proteome</keyword>
<dbReference type="SUPFAM" id="SSF50965">
    <property type="entry name" value="Galactose oxidase, central domain"/>
    <property type="match status" value="1"/>
</dbReference>
<reference evidence="2 3" key="1">
    <citation type="submission" date="2016-07" db="EMBL/GenBank/DDBJ databases">
        <title>Pervasive Adenine N6-methylation of Active Genes in Fungi.</title>
        <authorList>
            <consortium name="DOE Joint Genome Institute"/>
            <person name="Mondo S.J."/>
            <person name="Dannebaum R.O."/>
            <person name="Kuo R.C."/>
            <person name="Labutti K."/>
            <person name="Haridas S."/>
            <person name="Kuo A."/>
            <person name="Salamov A."/>
            <person name="Ahrendt S.R."/>
            <person name="Lipzen A."/>
            <person name="Sullivan W."/>
            <person name="Andreopoulos W.B."/>
            <person name="Clum A."/>
            <person name="Lindquist E."/>
            <person name="Daum C."/>
            <person name="Ramamoorthy G.K."/>
            <person name="Gryganskyi A."/>
            <person name="Culley D."/>
            <person name="Magnuson J.K."/>
            <person name="James T.Y."/>
            <person name="O'Malley M.A."/>
            <person name="Stajich J.E."/>
            <person name="Spatafora J.W."/>
            <person name="Visel A."/>
            <person name="Grigoriev I.V."/>
        </authorList>
    </citation>
    <scope>NUCLEOTIDE SEQUENCE [LARGE SCALE GENOMIC DNA]</scope>
    <source>
        <strain evidence="2 3">CBS 115471</strain>
    </source>
</reference>
<feature type="compositionally biased region" description="Acidic residues" evidence="1">
    <location>
        <begin position="124"/>
        <end position="133"/>
    </location>
</feature>
<evidence type="ECO:0000313" key="3">
    <source>
        <dbReference type="Proteomes" id="UP000193144"/>
    </source>
</evidence>
<sequence length="349" mass="38488">MQNTSSALADLSLSDKGNVSTTFANASDDDDCSDSSSAGSAYEGNSAVLDTVTRQQFEEGRTRRFGTTNPEVMDIVFWRAMVEARTDPWGFRQKFPKTSSPGERRGEREDEGISEVNRSADERNSEDEGNGDEQDGKHDGEEQGNGDGDQSSTTATAATEQHQPTESADQAPHKEIFPGYGPPIWCNPGRLGQPRITLLDGTKVEIAGEHEDFYDPDFLVYNDVIVYHPDKTFTIYGYPEEDFPPTDFHTATYHPGSSSIYIIGNMSAPSGTVETPVYWLRTTDWKIFPLAPTGKSPGCIAQHRAELQGDEIRVWGGRRYGGGNGEEGSEVENGKAWVLRLKDLVWREG</sequence>
<evidence type="ECO:0000256" key="1">
    <source>
        <dbReference type="SAM" id="MobiDB-lite"/>
    </source>
</evidence>
<comment type="caution">
    <text evidence="2">The sequence shown here is derived from an EMBL/GenBank/DDBJ whole genome shotgun (WGS) entry which is preliminary data.</text>
</comment>
<feature type="region of interest" description="Disordered" evidence="1">
    <location>
        <begin position="91"/>
        <end position="181"/>
    </location>
</feature>